<gene>
    <name evidence="1" type="ORF">KX928_12625</name>
</gene>
<sequence length="166" mass="18031">MVDVKFNDAEVEAALSELSARLSDMTPVFEVLGDLLEDSTEKRFDEGVSPEGIPWAPKSQATIDNYIRQGLSVDPRPLHGPNLDTLPLRRSFFHDAGRDQLVIGTNKIQAAVMHFGAAKGAFGTTSRGSPIPWGRIPARPFVGISSSDRAAIVATVEEWLEEAAED</sequence>
<dbReference type="Pfam" id="PF05069">
    <property type="entry name" value="Phage_tail_S"/>
    <property type="match status" value="1"/>
</dbReference>
<evidence type="ECO:0000313" key="2">
    <source>
        <dbReference type="Proteomes" id="UP001138661"/>
    </source>
</evidence>
<protein>
    <submittedName>
        <fullName evidence="1">Phage virion morphogenesis protein</fullName>
    </submittedName>
</protein>
<dbReference type="RefSeq" id="WP_219502883.1">
    <property type="nucleotide sequence ID" value="NZ_JAHXDN010000003.1"/>
</dbReference>
<name>A0A9X1K0W7_9RHOB</name>
<dbReference type="Proteomes" id="UP001138661">
    <property type="component" value="Unassembled WGS sequence"/>
</dbReference>
<comment type="caution">
    <text evidence="1">The sequence shown here is derived from an EMBL/GenBank/DDBJ whole genome shotgun (WGS) entry which is preliminary data.</text>
</comment>
<evidence type="ECO:0000313" key="1">
    <source>
        <dbReference type="EMBL" id="MBW4708629.1"/>
    </source>
</evidence>
<organism evidence="1 2">
    <name type="scientific">Roseobacter insulae</name>
    <dbReference type="NCBI Taxonomy" id="2859783"/>
    <lineage>
        <taxon>Bacteria</taxon>
        <taxon>Pseudomonadati</taxon>
        <taxon>Pseudomonadota</taxon>
        <taxon>Alphaproteobacteria</taxon>
        <taxon>Rhodobacterales</taxon>
        <taxon>Roseobacteraceae</taxon>
        <taxon>Roseobacter</taxon>
    </lineage>
</organism>
<reference evidence="1" key="1">
    <citation type="submission" date="2021-07" db="EMBL/GenBank/DDBJ databases">
        <title>Roseobacter insulae sp. nov., isolated from a tidal flat.</title>
        <authorList>
            <person name="Park S."/>
            <person name="Yoon J.-H."/>
        </authorList>
    </citation>
    <scope>NUCLEOTIDE SEQUENCE</scope>
    <source>
        <strain evidence="1">YSTF-M11</strain>
    </source>
</reference>
<keyword evidence="2" id="KW-1185">Reference proteome</keyword>
<dbReference type="EMBL" id="JAHXDN010000003">
    <property type="protein sequence ID" value="MBW4708629.1"/>
    <property type="molecule type" value="Genomic_DNA"/>
</dbReference>
<dbReference type="AlphaFoldDB" id="A0A9X1K0W7"/>
<accession>A0A9X1K0W7</accession>
<proteinExistence type="predicted"/>
<dbReference type="InterPro" id="IPR006522">
    <property type="entry name" value="Phage_virion_morphogenesis"/>
</dbReference>